<dbReference type="SUPFAM" id="SSF81301">
    <property type="entry name" value="Nucleotidyltransferase"/>
    <property type="match status" value="1"/>
</dbReference>
<feature type="non-terminal residue" evidence="2">
    <location>
        <position position="1"/>
    </location>
</feature>
<evidence type="ECO:0000313" key="3">
    <source>
        <dbReference type="Proteomes" id="UP000717534"/>
    </source>
</evidence>
<dbReference type="PANTHER" id="PTHR21262">
    <property type="entry name" value="GUANOSINE-3',5'-BIS DIPHOSPHATE 3'-PYROPHOSPHOHYDROLASE"/>
    <property type="match status" value="1"/>
</dbReference>
<dbReference type="SUPFAM" id="SSF109604">
    <property type="entry name" value="HD-domain/PDEase-like"/>
    <property type="match status" value="1"/>
</dbReference>
<dbReference type="InterPro" id="IPR012675">
    <property type="entry name" value="Beta-grasp_dom_sf"/>
</dbReference>
<dbReference type="InterPro" id="IPR007685">
    <property type="entry name" value="RelA_SpoT"/>
</dbReference>
<dbReference type="InterPro" id="IPR012676">
    <property type="entry name" value="TGS-like"/>
</dbReference>
<evidence type="ECO:0000259" key="1">
    <source>
        <dbReference type="SMART" id="SM00954"/>
    </source>
</evidence>
<dbReference type="Gene3D" id="3.10.20.30">
    <property type="match status" value="1"/>
</dbReference>
<name>A0ABS3AV66_9BACT</name>
<dbReference type="CDD" id="cd05399">
    <property type="entry name" value="NT_Rel-Spo_like"/>
    <property type="match status" value="1"/>
</dbReference>
<dbReference type="Gene3D" id="3.30.460.10">
    <property type="entry name" value="Beta Polymerase, domain 2"/>
    <property type="match status" value="1"/>
</dbReference>
<sequence>VEDVEEVTTALVGEKFGSYVAAIVEGCTKITKDSSDKQTLSKKIHQKIFSGAALRPEVMLVKLADRLHNLRTLAAMPKHKRQKISDETLDIYAPLATVFGLFSLKREMYNLALSYKFPKQGAKLLSQIRRFEKAPEILDIMGMLEKSTRDVWINAEVTVRTKGLWAYYDSSNHILRKKIDNPLEILIVVDNCQDCYSLLGLLNKTFPPIPRTMRDFIANPKPTGYQGLHVRAIVKGQQYLFKIRTEDMARRAQRGLFKDWSSKNRNQRRFIREIQELFDVIGSGEAGSYRDVIAASGKKEIYTYTPDGDLFCLPVQSTVLDFAFRVHTDVGHSCTGAMVGTVKYASGHKLHDGDVVRILRADHPLQFQPSMLELCRTPRARAELSKTFRIRRKLQSKEIGLSIVTQEMLKNGLPLDLLHTDGVQTILDHFSLADLDELYVFVGEGELRLSKLMYQIKEKLYEGRSPLVDPTGHLNKVELSVLDPVTMKISACCKPNPTDKGLLGFPRKRGLSIHRKSCLRMNKMKFQRDDIVEVRWKLRETRVEKTQSLVVMAASQHRIMMLLGVAPEEMKILDVSLLSKTPTSKPAWEVTFQVATLYVLKKVLRHMEKSALPYEFGFES</sequence>
<protein>
    <submittedName>
        <fullName evidence="2">Bifunctional (P)ppGpp synthetase/guanosine-3',5'-bis(Diphosphate) 3'-pyrophosphohydrolase</fullName>
    </submittedName>
</protein>
<keyword evidence="3" id="KW-1185">Reference proteome</keyword>
<proteinExistence type="predicted"/>
<dbReference type="EMBL" id="JAFITO010000035">
    <property type="protein sequence ID" value="MBN4068658.1"/>
    <property type="molecule type" value="Genomic_DNA"/>
</dbReference>
<dbReference type="InterPro" id="IPR043519">
    <property type="entry name" value="NT_sf"/>
</dbReference>
<dbReference type="PANTHER" id="PTHR21262:SF31">
    <property type="entry name" value="GTP PYROPHOSPHOKINASE"/>
    <property type="match status" value="1"/>
</dbReference>
<dbReference type="Pfam" id="PF04607">
    <property type="entry name" value="RelA_SpoT"/>
    <property type="match status" value="1"/>
</dbReference>
<reference evidence="2 3" key="1">
    <citation type="submission" date="2021-02" db="EMBL/GenBank/DDBJ databases">
        <title>Activity-based single-cell genomes from oceanic crustal fluid captures similar information to metagenomic and metatranscriptomic surveys with orders of magnitude less sampling.</title>
        <authorList>
            <person name="D'Angelo T.S."/>
            <person name="Orcutt B.N."/>
        </authorList>
    </citation>
    <scope>NUCLEOTIDE SEQUENCE [LARGE SCALE GENOMIC DNA]</scope>
    <source>
        <strain evidence="2">AH-315-G02</strain>
    </source>
</reference>
<dbReference type="Gene3D" id="1.10.3210.10">
    <property type="entry name" value="Hypothetical protein af1432"/>
    <property type="match status" value="1"/>
</dbReference>
<accession>A0ABS3AV66</accession>
<comment type="caution">
    <text evidence="2">The sequence shown here is derived from an EMBL/GenBank/DDBJ whole genome shotgun (WGS) entry which is preliminary data.</text>
</comment>
<dbReference type="InterPro" id="IPR004095">
    <property type="entry name" value="TGS"/>
</dbReference>
<gene>
    <name evidence="2" type="ORF">JYU06_03960</name>
</gene>
<dbReference type="Pfam" id="PF13328">
    <property type="entry name" value="HD_4"/>
    <property type="match status" value="1"/>
</dbReference>
<feature type="domain" description="RelA/SpoT" evidence="1">
    <location>
        <begin position="159"/>
        <end position="266"/>
    </location>
</feature>
<dbReference type="SMART" id="SM00954">
    <property type="entry name" value="RelA_SpoT"/>
    <property type="match status" value="1"/>
</dbReference>
<evidence type="ECO:0000313" key="2">
    <source>
        <dbReference type="EMBL" id="MBN4068658.1"/>
    </source>
</evidence>
<dbReference type="SUPFAM" id="SSF81271">
    <property type="entry name" value="TGS-like"/>
    <property type="match status" value="1"/>
</dbReference>
<organism evidence="2 3">
    <name type="scientific">Desulfotalea psychrophila</name>
    <dbReference type="NCBI Taxonomy" id="84980"/>
    <lineage>
        <taxon>Bacteria</taxon>
        <taxon>Pseudomonadati</taxon>
        <taxon>Thermodesulfobacteriota</taxon>
        <taxon>Desulfobulbia</taxon>
        <taxon>Desulfobulbales</taxon>
        <taxon>Desulfocapsaceae</taxon>
        <taxon>Desulfotalea</taxon>
    </lineage>
</organism>
<dbReference type="Proteomes" id="UP000717534">
    <property type="component" value="Unassembled WGS sequence"/>
</dbReference>
<dbReference type="Pfam" id="PF02824">
    <property type="entry name" value="TGS"/>
    <property type="match status" value="1"/>
</dbReference>